<reference evidence="2" key="2">
    <citation type="submission" date="2019-10" db="EMBL/GenBank/DDBJ databases">
        <authorList>
            <consortium name="NCBI Genome Project"/>
        </authorList>
    </citation>
    <scope>NUCLEOTIDE SEQUENCE</scope>
    <source>
        <strain evidence="2">NI907</strain>
    </source>
</reference>
<dbReference type="RefSeq" id="XP_030987857.1">
    <property type="nucleotide sequence ID" value="XM_031120109.1"/>
</dbReference>
<dbReference type="KEGG" id="pgri:PgNI_00024"/>
<reference evidence="2" key="3">
    <citation type="submission" date="2025-08" db="UniProtKB">
        <authorList>
            <consortium name="RefSeq"/>
        </authorList>
    </citation>
    <scope>IDENTIFICATION</scope>
    <source>
        <strain evidence="2">NI907</strain>
    </source>
</reference>
<evidence type="ECO:0000313" key="2">
    <source>
        <dbReference type="RefSeq" id="XP_030987857.1"/>
    </source>
</evidence>
<gene>
    <name evidence="2" type="ORF">PgNI_00024</name>
</gene>
<organism evidence="1 2">
    <name type="scientific">Pyricularia grisea</name>
    <name type="common">Crabgrass-specific blast fungus</name>
    <name type="synonym">Magnaporthe grisea</name>
    <dbReference type="NCBI Taxonomy" id="148305"/>
    <lineage>
        <taxon>Eukaryota</taxon>
        <taxon>Fungi</taxon>
        <taxon>Dikarya</taxon>
        <taxon>Ascomycota</taxon>
        <taxon>Pezizomycotina</taxon>
        <taxon>Sordariomycetes</taxon>
        <taxon>Sordariomycetidae</taxon>
        <taxon>Magnaporthales</taxon>
        <taxon>Pyriculariaceae</taxon>
        <taxon>Pyricularia</taxon>
    </lineage>
</organism>
<name>A0A6P8BL93_PYRGI</name>
<dbReference type="Proteomes" id="UP000515153">
    <property type="component" value="Unplaced"/>
</dbReference>
<accession>A0A6P8BL93</accession>
<keyword evidence="1" id="KW-1185">Reference proteome</keyword>
<dbReference type="GeneID" id="41955023"/>
<reference evidence="2" key="1">
    <citation type="journal article" date="2019" name="Mol. Biol. Evol.">
        <title>Blast fungal genomes show frequent chromosomal changes, gene gains and losses, and effector gene turnover.</title>
        <authorList>
            <person name="Gomez Luciano L.B."/>
            <person name="Jason Tsai I."/>
            <person name="Chuma I."/>
            <person name="Tosa Y."/>
            <person name="Chen Y.H."/>
            <person name="Li J.Y."/>
            <person name="Li M.Y."/>
            <person name="Jade Lu M.Y."/>
            <person name="Nakayashiki H."/>
            <person name="Li W.H."/>
        </authorList>
    </citation>
    <scope>NUCLEOTIDE SEQUENCE</scope>
    <source>
        <strain evidence="2">NI907</strain>
    </source>
</reference>
<sequence length="123" mass="13607">MRVELQGTTVKEDSEMSHIDRWYNRHGATYMNDGLLGSIPACTLNGKLPRLGIVRFGVHEQRDFDIRSQGEWVAEGQSSKIESRFWVRKALSASDSTHGLVANSMSADNLLETAAVGIDDEAV</sequence>
<proteinExistence type="predicted"/>
<protein>
    <submittedName>
        <fullName evidence="2">Uncharacterized protein</fullName>
    </submittedName>
</protein>
<evidence type="ECO:0000313" key="1">
    <source>
        <dbReference type="Proteomes" id="UP000515153"/>
    </source>
</evidence>
<dbReference type="AlphaFoldDB" id="A0A6P8BL93"/>